<gene>
    <name evidence="1" type="ORF">KI387_038036</name>
</gene>
<feature type="non-terminal residue" evidence="1">
    <location>
        <position position="61"/>
    </location>
</feature>
<dbReference type="AlphaFoldDB" id="A0AA38FTV5"/>
<comment type="caution">
    <text evidence="1">The sequence shown here is derived from an EMBL/GenBank/DDBJ whole genome shotgun (WGS) entry which is preliminary data.</text>
</comment>
<protein>
    <submittedName>
        <fullName evidence="1">Uncharacterized protein</fullName>
    </submittedName>
</protein>
<sequence>WDQQLHMPLDFFENDEAFAEFMGLGDSIPFGDHRKGFVIQLDTCAYFGEEEEVCGHLNKKM</sequence>
<evidence type="ECO:0000313" key="2">
    <source>
        <dbReference type="Proteomes" id="UP000824469"/>
    </source>
</evidence>
<keyword evidence="2" id="KW-1185">Reference proteome</keyword>
<name>A0AA38FTV5_TAXCH</name>
<evidence type="ECO:0000313" key="1">
    <source>
        <dbReference type="EMBL" id="KAH9310125.1"/>
    </source>
</evidence>
<dbReference type="EMBL" id="JAHRHJ020000007">
    <property type="protein sequence ID" value="KAH9310125.1"/>
    <property type="molecule type" value="Genomic_DNA"/>
</dbReference>
<organism evidence="1 2">
    <name type="scientific">Taxus chinensis</name>
    <name type="common">Chinese yew</name>
    <name type="synonym">Taxus wallichiana var. chinensis</name>
    <dbReference type="NCBI Taxonomy" id="29808"/>
    <lineage>
        <taxon>Eukaryota</taxon>
        <taxon>Viridiplantae</taxon>
        <taxon>Streptophyta</taxon>
        <taxon>Embryophyta</taxon>
        <taxon>Tracheophyta</taxon>
        <taxon>Spermatophyta</taxon>
        <taxon>Pinopsida</taxon>
        <taxon>Pinidae</taxon>
        <taxon>Conifers II</taxon>
        <taxon>Cupressales</taxon>
        <taxon>Taxaceae</taxon>
        <taxon>Taxus</taxon>
    </lineage>
</organism>
<reference evidence="1 2" key="1">
    <citation type="journal article" date="2021" name="Nat. Plants">
        <title>The Taxus genome provides insights into paclitaxel biosynthesis.</title>
        <authorList>
            <person name="Xiong X."/>
            <person name="Gou J."/>
            <person name="Liao Q."/>
            <person name="Li Y."/>
            <person name="Zhou Q."/>
            <person name="Bi G."/>
            <person name="Li C."/>
            <person name="Du R."/>
            <person name="Wang X."/>
            <person name="Sun T."/>
            <person name="Guo L."/>
            <person name="Liang H."/>
            <person name="Lu P."/>
            <person name="Wu Y."/>
            <person name="Zhang Z."/>
            <person name="Ro D.K."/>
            <person name="Shang Y."/>
            <person name="Huang S."/>
            <person name="Yan J."/>
        </authorList>
    </citation>
    <scope>NUCLEOTIDE SEQUENCE [LARGE SCALE GENOMIC DNA]</scope>
    <source>
        <strain evidence="1">Ta-2019</strain>
    </source>
</reference>
<dbReference type="Proteomes" id="UP000824469">
    <property type="component" value="Unassembled WGS sequence"/>
</dbReference>
<proteinExistence type="predicted"/>
<feature type="non-terminal residue" evidence="1">
    <location>
        <position position="1"/>
    </location>
</feature>
<accession>A0AA38FTV5</accession>